<dbReference type="AlphaFoldDB" id="A0A8X6JED5"/>
<organism evidence="2 3">
    <name type="scientific">Trichonephila inaurata madagascariensis</name>
    <dbReference type="NCBI Taxonomy" id="2747483"/>
    <lineage>
        <taxon>Eukaryota</taxon>
        <taxon>Metazoa</taxon>
        <taxon>Ecdysozoa</taxon>
        <taxon>Arthropoda</taxon>
        <taxon>Chelicerata</taxon>
        <taxon>Arachnida</taxon>
        <taxon>Araneae</taxon>
        <taxon>Araneomorphae</taxon>
        <taxon>Entelegynae</taxon>
        <taxon>Araneoidea</taxon>
        <taxon>Nephilidae</taxon>
        <taxon>Trichonephila</taxon>
        <taxon>Trichonephila inaurata</taxon>
    </lineage>
</organism>
<feature type="signal peptide" evidence="1">
    <location>
        <begin position="1"/>
        <end position="24"/>
    </location>
</feature>
<feature type="chain" id="PRO_5036477187" evidence="1">
    <location>
        <begin position="25"/>
        <end position="184"/>
    </location>
</feature>
<accession>A0A8X6JED5</accession>
<keyword evidence="3" id="KW-1185">Reference proteome</keyword>
<evidence type="ECO:0000313" key="2">
    <source>
        <dbReference type="EMBL" id="GFS63605.1"/>
    </source>
</evidence>
<proteinExistence type="predicted"/>
<dbReference type="OrthoDB" id="676979at2759"/>
<name>A0A8X6JED5_9ARAC</name>
<protein>
    <submittedName>
        <fullName evidence="2">Uncharacterized protein</fullName>
    </submittedName>
</protein>
<sequence length="184" mass="20974">MFRFGSSLAIQAVVSFAFVALSATALNYECPEPVDIFPCYCEEEDNDPMLFCNHLWQPDQIYGSVKGLKEHKMYRMSFFMNRILEPVKSDAFKGIAVERIMFENSTITLESPQFVGMEEYLIGIQLRAIFNKTNPVGSWSLGHLTKLKELIVDKNNIMTLEDNWLTSAPDSLGLCLWKTTTLLL</sequence>
<comment type="caution">
    <text evidence="2">The sequence shown here is derived from an EMBL/GenBank/DDBJ whole genome shotgun (WGS) entry which is preliminary data.</text>
</comment>
<evidence type="ECO:0000313" key="3">
    <source>
        <dbReference type="Proteomes" id="UP000886998"/>
    </source>
</evidence>
<reference evidence="2" key="1">
    <citation type="submission" date="2020-08" db="EMBL/GenBank/DDBJ databases">
        <title>Multicomponent nature underlies the extraordinary mechanical properties of spider dragline silk.</title>
        <authorList>
            <person name="Kono N."/>
            <person name="Nakamura H."/>
            <person name="Mori M."/>
            <person name="Yoshida Y."/>
            <person name="Ohtoshi R."/>
            <person name="Malay A.D."/>
            <person name="Moran D.A.P."/>
            <person name="Tomita M."/>
            <person name="Numata K."/>
            <person name="Arakawa K."/>
        </authorList>
    </citation>
    <scope>NUCLEOTIDE SEQUENCE</scope>
</reference>
<evidence type="ECO:0000256" key="1">
    <source>
        <dbReference type="SAM" id="SignalP"/>
    </source>
</evidence>
<dbReference type="Proteomes" id="UP000886998">
    <property type="component" value="Unassembled WGS sequence"/>
</dbReference>
<keyword evidence="1" id="KW-0732">Signal</keyword>
<gene>
    <name evidence="2" type="primary">AVEN_28031_1</name>
    <name evidence="2" type="ORF">TNIN_331231</name>
</gene>
<dbReference type="EMBL" id="BMAV01027931">
    <property type="protein sequence ID" value="GFS63605.1"/>
    <property type="molecule type" value="Genomic_DNA"/>
</dbReference>